<dbReference type="Pfam" id="PF00501">
    <property type="entry name" value="AMP-binding"/>
    <property type="match status" value="1"/>
</dbReference>
<evidence type="ECO:0000313" key="3">
    <source>
        <dbReference type="Proteomes" id="UP000695802"/>
    </source>
</evidence>
<evidence type="ECO:0000313" key="2">
    <source>
        <dbReference type="EMBL" id="MBN6105005.1"/>
    </source>
</evidence>
<organism evidence="2 3">
    <name type="scientific">Xanthomonas bonasiae</name>
    <dbReference type="NCBI Taxonomy" id="2810351"/>
    <lineage>
        <taxon>Bacteria</taxon>
        <taxon>Pseudomonadati</taxon>
        <taxon>Pseudomonadota</taxon>
        <taxon>Gammaproteobacteria</taxon>
        <taxon>Lysobacterales</taxon>
        <taxon>Lysobacteraceae</taxon>
        <taxon>Xanthomonas</taxon>
    </lineage>
</organism>
<protein>
    <submittedName>
        <fullName evidence="2">AMP-binding protein</fullName>
    </submittedName>
</protein>
<sequence length="155" mass="16780">MQRWAQWYGQLLESALAAPEQDLGALGFMSADEEALLLSGGDQVSLSIPDESMVEAIWRQAECTPDAIALIAGSCEISYRGLVRQANGWTRWLRERGVGPGQRVGVCLPRTPDLLAVLLGILRSGAAYVPIDPAYPPDRIAYLLEDARVVAAITT</sequence>
<dbReference type="PANTHER" id="PTHR45527">
    <property type="entry name" value="NONRIBOSOMAL PEPTIDE SYNTHETASE"/>
    <property type="match status" value="1"/>
</dbReference>
<accession>A0ABS3B8R9</accession>
<dbReference type="SUPFAM" id="SSF56801">
    <property type="entry name" value="Acetyl-CoA synthetase-like"/>
    <property type="match status" value="1"/>
</dbReference>
<dbReference type="Proteomes" id="UP000695802">
    <property type="component" value="Unassembled WGS sequence"/>
</dbReference>
<dbReference type="Gene3D" id="3.40.50.980">
    <property type="match status" value="2"/>
</dbReference>
<name>A0ABS3B8R9_9XANT</name>
<dbReference type="RefSeq" id="WP_206231248.1">
    <property type="nucleotide sequence ID" value="NZ_JAFIWB010000068.1"/>
</dbReference>
<dbReference type="EMBL" id="JAFIWB010000068">
    <property type="protein sequence ID" value="MBN6105005.1"/>
    <property type="molecule type" value="Genomic_DNA"/>
</dbReference>
<gene>
    <name evidence="2" type="ORF">JR064_22940</name>
</gene>
<feature type="non-terminal residue" evidence="2">
    <location>
        <position position="155"/>
    </location>
</feature>
<keyword evidence="3" id="KW-1185">Reference proteome</keyword>
<evidence type="ECO:0000259" key="1">
    <source>
        <dbReference type="Pfam" id="PF00501"/>
    </source>
</evidence>
<feature type="domain" description="AMP-dependent synthetase/ligase" evidence="1">
    <location>
        <begin position="58"/>
        <end position="154"/>
    </location>
</feature>
<reference evidence="2 3" key="1">
    <citation type="submission" date="2021-02" db="EMBL/GenBank/DDBJ databases">
        <title>Taxonomically Unique Crown Gall-Associated Xanthomonas Stains Have Deficiency in Virulence Repertories.</title>
        <authorList>
            <person name="Mafakheri H."/>
            <person name="Taghavi S.M."/>
            <person name="Dimkic I."/>
            <person name="Nemanja K."/>
            <person name="Osdaghi E."/>
        </authorList>
    </citation>
    <scope>NUCLEOTIDE SEQUENCE [LARGE SCALE GENOMIC DNA]</scope>
    <source>
        <strain evidence="2 3">FX4</strain>
    </source>
</reference>
<proteinExistence type="predicted"/>
<dbReference type="InterPro" id="IPR000873">
    <property type="entry name" value="AMP-dep_synth/lig_dom"/>
</dbReference>
<comment type="caution">
    <text evidence="2">The sequence shown here is derived from an EMBL/GenBank/DDBJ whole genome shotgun (WGS) entry which is preliminary data.</text>
</comment>
<dbReference type="PANTHER" id="PTHR45527:SF1">
    <property type="entry name" value="FATTY ACID SYNTHASE"/>
    <property type="match status" value="1"/>
</dbReference>